<protein>
    <submittedName>
        <fullName evidence="1">Uncharacterized protein</fullName>
    </submittedName>
</protein>
<proteinExistence type="predicted"/>
<dbReference type="EMBL" id="KZ824557">
    <property type="protein sequence ID" value="RAK86998.1"/>
    <property type="molecule type" value="Genomic_DNA"/>
</dbReference>
<dbReference type="Proteomes" id="UP000249748">
    <property type="component" value="Unassembled WGS sequence"/>
</dbReference>
<evidence type="ECO:0000313" key="2">
    <source>
        <dbReference type="Proteomes" id="UP000249748"/>
    </source>
</evidence>
<sequence length="87" mass="9441">MLVISLTRIANSNTPFVHLLHSIVGRQHWQSTLPGGFHQSGTSPCHCRGLYQLSNMKMVDTAALAMRLSATSSADVSASQWRDQACG</sequence>
<name>A0ACD1I9P8_9EURO</name>
<reference evidence="1" key="1">
    <citation type="submission" date="2018-02" db="EMBL/GenBank/DDBJ databases">
        <title>The genomes of Aspergillus section Nigri reveals drivers in fungal speciation.</title>
        <authorList>
            <consortium name="DOE Joint Genome Institute"/>
            <person name="Vesth T.C."/>
            <person name="Nybo J."/>
            <person name="Theobald S."/>
            <person name="Brandl J."/>
            <person name="Frisvad J.C."/>
            <person name="Nielsen K.F."/>
            <person name="Lyhne E.K."/>
            <person name="Kogle M.E."/>
            <person name="Kuo A."/>
            <person name="Riley R."/>
            <person name="Clum A."/>
            <person name="Nolan M."/>
            <person name="Lipzen A."/>
            <person name="Salamov A."/>
            <person name="Henrissat B."/>
            <person name="Wiebenga A."/>
            <person name="De vries R.P."/>
            <person name="Grigoriev I.V."/>
            <person name="Mortensen U.H."/>
            <person name="Andersen M.R."/>
            <person name="Baker S.E."/>
        </authorList>
    </citation>
    <scope>NUCLEOTIDE SEQUENCE</scope>
    <source>
        <strain evidence="1">CBS 115574</strain>
    </source>
</reference>
<evidence type="ECO:0000313" key="1">
    <source>
        <dbReference type="EMBL" id="RAK86998.1"/>
    </source>
</evidence>
<keyword evidence="2" id="KW-1185">Reference proteome</keyword>
<accession>A0ACD1I9P8</accession>
<gene>
    <name evidence="1" type="ORF">BO79DRAFT_33890</name>
</gene>
<organism evidence="1 2">
    <name type="scientific">Aspergillus costaricaensis CBS 115574</name>
    <dbReference type="NCBI Taxonomy" id="1448317"/>
    <lineage>
        <taxon>Eukaryota</taxon>
        <taxon>Fungi</taxon>
        <taxon>Dikarya</taxon>
        <taxon>Ascomycota</taxon>
        <taxon>Pezizomycotina</taxon>
        <taxon>Eurotiomycetes</taxon>
        <taxon>Eurotiomycetidae</taxon>
        <taxon>Eurotiales</taxon>
        <taxon>Aspergillaceae</taxon>
        <taxon>Aspergillus</taxon>
        <taxon>Aspergillus subgen. Circumdati</taxon>
    </lineage>
</organism>